<dbReference type="AlphaFoldDB" id="A0A7S4EN17"/>
<proteinExistence type="predicted"/>
<feature type="region of interest" description="Disordered" evidence="1">
    <location>
        <begin position="99"/>
        <end position="128"/>
    </location>
</feature>
<evidence type="ECO:0000313" key="2">
    <source>
        <dbReference type="EMBL" id="CAE0723243.1"/>
    </source>
</evidence>
<feature type="region of interest" description="Disordered" evidence="1">
    <location>
        <begin position="1"/>
        <end position="26"/>
    </location>
</feature>
<feature type="region of interest" description="Disordered" evidence="1">
    <location>
        <begin position="38"/>
        <end position="60"/>
    </location>
</feature>
<gene>
    <name evidence="2" type="ORF">PAUS00366_LOCUS15999</name>
</gene>
<feature type="compositionally biased region" description="Low complexity" evidence="1">
    <location>
        <begin position="51"/>
        <end position="60"/>
    </location>
</feature>
<reference evidence="2" key="1">
    <citation type="submission" date="2021-01" db="EMBL/GenBank/DDBJ databases">
        <authorList>
            <person name="Corre E."/>
            <person name="Pelletier E."/>
            <person name="Niang G."/>
            <person name="Scheremetjew M."/>
            <person name="Finn R."/>
            <person name="Kale V."/>
            <person name="Holt S."/>
            <person name="Cochrane G."/>
            <person name="Meng A."/>
            <person name="Brown T."/>
            <person name="Cohen L."/>
        </authorList>
    </citation>
    <scope>NUCLEOTIDE SEQUENCE</scope>
    <source>
        <strain evidence="2">10249 10 AB</strain>
    </source>
</reference>
<feature type="compositionally biased region" description="Low complexity" evidence="1">
    <location>
        <begin position="99"/>
        <end position="119"/>
    </location>
</feature>
<name>A0A7S4EN17_9STRA</name>
<organism evidence="2">
    <name type="scientific">Pseudo-nitzschia australis</name>
    <dbReference type="NCBI Taxonomy" id="44445"/>
    <lineage>
        <taxon>Eukaryota</taxon>
        <taxon>Sar</taxon>
        <taxon>Stramenopiles</taxon>
        <taxon>Ochrophyta</taxon>
        <taxon>Bacillariophyta</taxon>
        <taxon>Bacillariophyceae</taxon>
        <taxon>Bacillariophycidae</taxon>
        <taxon>Bacillariales</taxon>
        <taxon>Bacillariaceae</taxon>
        <taxon>Pseudo-nitzschia</taxon>
    </lineage>
</organism>
<evidence type="ECO:0000256" key="1">
    <source>
        <dbReference type="SAM" id="MobiDB-lite"/>
    </source>
</evidence>
<dbReference type="EMBL" id="HBIX01023064">
    <property type="protein sequence ID" value="CAE0723243.1"/>
    <property type="molecule type" value="Transcribed_RNA"/>
</dbReference>
<accession>A0A7S4EN17</accession>
<protein>
    <submittedName>
        <fullName evidence="2">Uncharacterized protein</fullName>
    </submittedName>
</protein>
<sequence length="128" mass="13330">MLNKAIDDDSGEEKCNNNNNGGRGLDLTKRLGYFLFREDLPGSPKQGTKLSSSSSSLPSISFPPPEITRVIFDLTTYIAASAATSSDDFTAFGATLGSKLSSNTSSFQSSGTTTTTAKTGAGMGRSSL</sequence>